<evidence type="ECO:0000313" key="8">
    <source>
        <dbReference type="EMBL" id="CDI02258.1"/>
    </source>
</evidence>
<comment type="subcellular location">
    <subcellularLocation>
        <location evidence="1 7">Cell membrane</location>
        <topology evidence="1 7">Multi-pass membrane protein</topology>
    </subcellularLocation>
</comment>
<evidence type="ECO:0000256" key="3">
    <source>
        <dbReference type="ARBA" id="ARBA00022475"/>
    </source>
</evidence>
<feature type="transmembrane region" description="Helical" evidence="7">
    <location>
        <begin position="12"/>
        <end position="34"/>
    </location>
</feature>
<reference evidence="8" key="2">
    <citation type="submission" date="2014-03" db="EMBL/GenBank/DDBJ databases">
        <title>Candidatus Competibacter-lineage genomes retrieved from metagenomes reveal functional metabolic diversity.</title>
        <authorList>
            <person name="McIlroy S.J."/>
            <person name="Albertsen M."/>
            <person name="Andresen E.K."/>
            <person name="Saunders A.M."/>
            <person name="Kristiansen R."/>
            <person name="Stokholm-Bjerregaard M."/>
            <person name="Nielsen K.L."/>
            <person name="Nielsen P.H."/>
        </authorList>
    </citation>
    <scope>NUCLEOTIDE SEQUENCE</scope>
    <source>
        <strain evidence="8">Run_A_D11</strain>
    </source>
</reference>
<comment type="caution">
    <text evidence="8">The sequence shown here is derived from an EMBL/GenBank/DDBJ whole genome shotgun (WGS) entry which is preliminary data.</text>
</comment>
<gene>
    <name evidence="8" type="ORF">BN873_270054</name>
</gene>
<keyword evidence="9" id="KW-1185">Reference proteome</keyword>
<dbReference type="Proteomes" id="UP000035760">
    <property type="component" value="Unassembled WGS sequence"/>
</dbReference>
<feature type="transmembrane region" description="Helical" evidence="7">
    <location>
        <begin position="138"/>
        <end position="157"/>
    </location>
</feature>
<protein>
    <recommendedName>
        <fullName evidence="7">UPF0114 protein BN873_270054</fullName>
    </recommendedName>
</protein>
<dbReference type="HAMAP" id="MF_00143">
    <property type="entry name" value="UPF0114"/>
    <property type="match status" value="1"/>
</dbReference>
<keyword evidence="6 7" id="KW-0472">Membrane</keyword>
<dbReference type="PANTHER" id="PTHR38596:SF1">
    <property type="entry name" value="UPF0114 PROTEIN YQHA"/>
    <property type="match status" value="1"/>
</dbReference>
<dbReference type="AlphaFoldDB" id="W6MCV9"/>
<name>W6MCV9_9GAMM</name>
<keyword evidence="3 7" id="KW-1003">Cell membrane</keyword>
<dbReference type="GO" id="GO:0005886">
    <property type="term" value="C:plasma membrane"/>
    <property type="evidence" value="ECO:0007669"/>
    <property type="project" value="UniProtKB-SubCell"/>
</dbReference>
<dbReference type="PANTHER" id="PTHR38596">
    <property type="entry name" value="UPF0114 PROTEIN YQHA"/>
    <property type="match status" value="1"/>
</dbReference>
<organism evidence="8 9">
    <name type="scientific">Candidatus Competibacter denitrificans Run_A_D11</name>
    <dbReference type="NCBI Taxonomy" id="1400863"/>
    <lineage>
        <taxon>Bacteria</taxon>
        <taxon>Pseudomonadati</taxon>
        <taxon>Pseudomonadota</taxon>
        <taxon>Gammaproteobacteria</taxon>
        <taxon>Candidatus Competibacteraceae</taxon>
        <taxon>Candidatus Competibacter</taxon>
    </lineage>
</organism>
<dbReference type="EMBL" id="CBTJ020000033">
    <property type="protein sequence ID" value="CDI02258.1"/>
    <property type="molecule type" value="Genomic_DNA"/>
</dbReference>
<dbReference type="InterPro" id="IPR005134">
    <property type="entry name" value="UPF0114"/>
</dbReference>
<comment type="similarity">
    <text evidence="2 7">Belongs to the UPF0114 family.</text>
</comment>
<dbReference type="OrthoDB" id="9783569at2"/>
<dbReference type="NCBIfam" id="TIGR00645">
    <property type="entry name" value="HI0507"/>
    <property type="match status" value="1"/>
</dbReference>
<evidence type="ECO:0000256" key="1">
    <source>
        <dbReference type="ARBA" id="ARBA00004651"/>
    </source>
</evidence>
<keyword evidence="4 7" id="KW-0812">Transmembrane</keyword>
<evidence type="ECO:0000256" key="5">
    <source>
        <dbReference type="ARBA" id="ARBA00022989"/>
    </source>
</evidence>
<dbReference type="InterPro" id="IPR020761">
    <property type="entry name" value="UPF0114_bac"/>
</dbReference>
<keyword evidence="5 7" id="KW-1133">Transmembrane helix</keyword>
<sequence>MIERILQQLIFASRWLLVPIYLSLAAILILFGIKAVQETAHLFAQVFIMTETEIVLAGLALIDLALIANLLVMVILSSYETFVSTLNLVEGQQKPSWLGKMDAATLKIKLAVSIVAISSIHLLKAFMNFKTGDTEELFWLMVVHIAFVVSALLMALVDKIVFSRHRH</sequence>
<feature type="transmembrane region" description="Helical" evidence="7">
    <location>
        <begin position="54"/>
        <end position="76"/>
    </location>
</feature>
<reference evidence="8" key="1">
    <citation type="submission" date="2013-07" db="EMBL/GenBank/DDBJ databases">
        <authorList>
            <person name="McIlroy S."/>
        </authorList>
    </citation>
    <scope>NUCLEOTIDE SEQUENCE [LARGE SCALE GENOMIC DNA]</scope>
    <source>
        <strain evidence="8">Run_A_D11</strain>
    </source>
</reference>
<dbReference type="STRING" id="1400863.BN873_270054"/>
<evidence type="ECO:0000256" key="2">
    <source>
        <dbReference type="ARBA" id="ARBA00005774"/>
    </source>
</evidence>
<evidence type="ECO:0000256" key="4">
    <source>
        <dbReference type="ARBA" id="ARBA00022692"/>
    </source>
</evidence>
<evidence type="ECO:0000256" key="6">
    <source>
        <dbReference type="ARBA" id="ARBA00023136"/>
    </source>
</evidence>
<evidence type="ECO:0000313" key="9">
    <source>
        <dbReference type="Proteomes" id="UP000035760"/>
    </source>
</evidence>
<dbReference type="Pfam" id="PF03350">
    <property type="entry name" value="UPF0114"/>
    <property type="match status" value="1"/>
</dbReference>
<evidence type="ECO:0000256" key="7">
    <source>
        <dbReference type="HAMAP-Rule" id="MF_00143"/>
    </source>
</evidence>
<accession>W6MCV9</accession>
<proteinExistence type="inferred from homology"/>